<accession>A0A9D4EVI2</accession>
<comment type="caution">
    <text evidence="1">The sequence shown here is derived from an EMBL/GenBank/DDBJ whole genome shotgun (WGS) entry which is preliminary data.</text>
</comment>
<keyword evidence="2" id="KW-1185">Reference proteome</keyword>
<protein>
    <submittedName>
        <fullName evidence="1">Uncharacterized protein</fullName>
    </submittedName>
</protein>
<evidence type="ECO:0000313" key="2">
    <source>
        <dbReference type="Proteomes" id="UP000828390"/>
    </source>
</evidence>
<organism evidence="1 2">
    <name type="scientific">Dreissena polymorpha</name>
    <name type="common">Zebra mussel</name>
    <name type="synonym">Mytilus polymorpha</name>
    <dbReference type="NCBI Taxonomy" id="45954"/>
    <lineage>
        <taxon>Eukaryota</taxon>
        <taxon>Metazoa</taxon>
        <taxon>Spiralia</taxon>
        <taxon>Lophotrochozoa</taxon>
        <taxon>Mollusca</taxon>
        <taxon>Bivalvia</taxon>
        <taxon>Autobranchia</taxon>
        <taxon>Heteroconchia</taxon>
        <taxon>Euheterodonta</taxon>
        <taxon>Imparidentia</taxon>
        <taxon>Neoheterodontei</taxon>
        <taxon>Myida</taxon>
        <taxon>Dreissenoidea</taxon>
        <taxon>Dreissenidae</taxon>
        <taxon>Dreissena</taxon>
    </lineage>
</organism>
<gene>
    <name evidence="1" type="ORF">DPMN_163301</name>
</gene>
<reference evidence="1" key="2">
    <citation type="submission" date="2020-11" db="EMBL/GenBank/DDBJ databases">
        <authorList>
            <person name="McCartney M.A."/>
            <person name="Auch B."/>
            <person name="Kono T."/>
            <person name="Mallez S."/>
            <person name="Becker A."/>
            <person name="Gohl D.M."/>
            <person name="Silverstein K.A.T."/>
            <person name="Koren S."/>
            <person name="Bechman K.B."/>
            <person name="Herman A."/>
            <person name="Abrahante J.E."/>
            <person name="Garbe J."/>
        </authorList>
    </citation>
    <scope>NUCLEOTIDE SEQUENCE</scope>
    <source>
        <strain evidence="1">Duluth1</strain>
        <tissue evidence="1">Whole animal</tissue>
    </source>
</reference>
<sequence length="101" mass="11014">MPRGRGIKRKATTVAATTEILPEPTVDRPASNSVKDFDKIIRDSNIVSTQEVQTTTCLNMASGCGGSSSLAGLNMTRCTSDEVFAHVQIQIREKKLERPIH</sequence>
<proteinExistence type="predicted"/>
<name>A0A9D4EVI2_DREPO</name>
<dbReference type="Proteomes" id="UP000828390">
    <property type="component" value="Unassembled WGS sequence"/>
</dbReference>
<dbReference type="AlphaFoldDB" id="A0A9D4EVI2"/>
<dbReference type="EMBL" id="JAIWYP010000008">
    <property type="protein sequence ID" value="KAH3785216.1"/>
    <property type="molecule type" value="Genomic_DNA"/>
</dbReference>
<evidence type="ECO:0000313" key="1">
    <source>
        <dbReference type="EMBL" id="KAH3785216.1"/>
    </source>
</evidence>
<reference evidence="1" key="1">
    <citation type="journal article" date="2019" name="bioRxiv">
        <title>The Genome of the Zebra Mussel, Dreissena polymorpha: A Resource for Invasive Species Research.</title>
        <authorList>
            <person name="McCartney M.A."/>
            <person name="Auch B."/>
            <person name="Kono T."/>
            <person name="Mallez S."/>
            <person name="Zhang Y."/>
            <person name="Obille A."/>
            <person name="Becker A."/>
            <person name="Abrahante J.E."/>
            <person name="Garbe J."/>
            <person name="Badalamenti J.P."/>
            <person name="Herman A."/>
            <person name="Mangelson H."/>
            <person name="Liachko I."/>
            <person name="Sullivan S."/>
            <person name="Sone E.D."/>
            <person name="Koren S."/>
            <person name="Silverstein K.A.T."/>
            <person name="Beckman K.B."/>
            <person name="Gohl D.M."/>
        </authorList>
    </citation>
    <scope>NUCLEOTIDE SEQUENCE</scope>
    <source>
        <strain evidence="1">Duluth1</strain>
        <tissue evidence="1">Whole animal</tissue>
    </source>
</reference>